<keyword evidence="2" id="KW-0812">Transmembrane</keyword>
<protein>
    <submittedName>
        <fullName evidence="3">Uncharacterized protein</fullName>
    </submittedName>
</protein>
<feature type="transmembrane region" description="Helical" evidence="2">
    <location>
        <begin position="98"/>
        <end position="121"/>
    </location>
</feature>
<name>A0A212JN99_9BACT</name>
<proteinExistence type="predicted"/>
<evidence type="ECO:0000313" key="3">
    <source>
        <dbReference type="EMBL" id="SBW00916.1"/>
    </source>
</evidence>
<feature type="transmembrane region" description="Helical" evidence="2">
    <location>
        <begin position="133"/>
        <end position="154"/>
    </location>
</feature>
<feature type="transmembrane region" description="Helical" evidence="2">
    <location>
        <begin position="336"/>
        <end position="357"/>
    </location>
</feature>
<feature type="transmembrane region" description="Helical" evidence="2">
    <location>
        <begin position="31"/>
        <end position="52"/>
    </location>
</feature>
<keyword evidence="2" id="KW-0472">Membrane</keyword>
<feature type="transmembrane region" description="Helical" evidence="2">
    <location>
        <begin position="189"/>
        <end position="215"/>
    </location>
</feature>
<evidence type="ECO:0000256" key="1">
    <source>
        <dbReference type="SAM" id="MobiDB-lite"/>
    </source>
</evidence>
<organism evidence="3">
    <name type="scientific">uncultured Desulfovibrio sp</name>
    <dbReference type="NCBI Taxonomy" id="167968"/>
    <lineage>
        <taxon>Bacteria</taxon>
        <taxon>Pseudomonadati</taxon>
        <taxon>Thermodesulfobacteriota</taxon>
        <taxon>Desulfovibrionia</taxon>
        <taxon>Desulfovibrionales</taxon>
        <taxon>Desulfovibrionaceae</taxon>
        <taxon>Desulfovibrio</taxon>
        <taxon>environmental samples</taxon>
    </lineage>
</organism>
<feature type="transmembrane region" description="Helical" evidence="2">
    <location>
        <begin position="282"/>
        <end position="300"/>
    </location>
</feature>
<dbReference type="EMBL" id="FLUP01000001">
    <property type="protein sequence ID" value="SBW00916.1"/>
    <property type="molecule type" value="Genomic_DNA"/>
</dbReference>
<accession>A0A212JN99</accession>
<feature type="compositionally biased region" description="Basic and acidic residues" evidence="1">
    <location>
        <begin position="557"/>
        <end position="569"/>
    </location>
</feature>
<dbReference type="AlphaFoldDB" id="A0A212JN99"/>
<feature type="transmembrane region" description="Helical" evidence="2">
    <location>
        <begin position="312"/>
        <end position="330"/>
    </location>
</feature>
<gene>
    <name evidence="3" type="ORF">KM92DES2_11422</name>
</gene>
<feature type="transmembrane region" description="Helical" evidence="2">
    <location>
        <begin position="366"/>
        <end position="387"/>
    </location>
</feature>
<feature type="region of interest" description="Disordered" evidence="1">
    <location>
        <begin position="550"/>
        <end position="569"/>
    </location>
</feature>
<dbReference type="Pfam" id="PF19528">
    <property type="entry name" value="DUF6056"/>
    <property type="match status" value="1"/>
</dbReference>
<reference evidence="3" key="1">
    <citation type="submission" date="2016-04" db="EMBL/GenBank/DDBJ databases">
        <authorList>
            <person name="Evans L.H."/>
            <person name="Alamgir A."/>
            <person name="Owens N."/>
            <person name="Weber N.D."/>
            <person name="Virtaneva K."/>
            <person name="Barbian K."/>
            <person name="Babar A."/>
            <person name="Rosenke K."/>
        </authorList>
    </citation>
    <scope>NUCLEOTIDE SEQUENCE</scope>
    <source>
        <strain evidence="3">92-2</strain>
    </source>
</reference>
<feature type="transmembrane region" description="Helical" evidence="2">
    <location>
        <begin position="227"/>
        <end position="248"/>
    </location>
</feature>
<keyword evidence="2" id="KW-1133">Transmembrane helix</keyword>
<sequence length="569" mass="63112">MGQDFYEMQHRELNSAAQAAQKSTHLRRNRLIFTGLLIITIMSWFCAMTPWVSDDHAFSSIYPGCTGLWDMQVLEYHEWSGKFIGHFMSRVLLRGPAWLHPLLTPAMFLLLVASGSLLALGAQWRERLSAWHLAVMAGLVWIALPAFGTVFFWRTGTGDYGYSLVWGVLFLVPYRIWADRADFRMPGGLLYALVGVFAGWSNENVGMLVLLAALGVTLFRWRTSRSVPAWALSGIAGAAFGWGMMMAAPGNAVRLAAVGGAEKIPLLSMPAFLRFLEFWGTQQLEMLPYFLAALALAWLLRRRGLLKPAAWIPPVIFFLMAQASLAAFIASPSTPYRAMSATFFFTALCPFSLLAALNPSSIKAKALFIIFCTLLLSSVLIEARVFLMAQPVIATHHQNTLCSLDYPETDKYFFPGYDIREVNLFSTDWRGLVPWNESQTLRVFEAPGARALVACNIAFFGNLPQGKVHVAARIRTATTASLLQQAARALFERPDEGIISAQTSALRYFPASAMVTDDGKAAVFIPGIKSVDDIAYIAVEQPGAPLVWRRTSASHSQTDRTQRTLRMEE</sequence>
<dbReference type="RefSeq" id="WP_306666373.1">
    <property type="nucleotide sequence ID" value="NZ_UPYQ01000021.1"/>
</dbReference>
<evidence type="ECO:0000256" key="2">
    <source>
        <dbReference type="SAM" id="Phobius"/>
    </source>
</evidence>
<dbReference type="InterPro" id="IPR045691">
    <property type="entry name" value="DUF6056"/>
</dbReference>